<organism evidence="1 2">
    <name type="scientific">Brassica carinata</name>
    <name type="common">Ethiopian mustard</name>
    <name type="synonym">Abyssinian cabbage</name>
    <dbReference type="NCBI Taxonomy" id="52824"/>
    <lineage>
        <taxon>Eukaryota</taxon>
        <taxon>Viridiplantae</taxon>
        <taxon>Streptophyta</taxon>
        <taxon>Embryophyta</taxon>
        <taxon>Tracheophyta</taxon>
        <taxon>Spermatophyta</taxon>
        <taxon>Magnoliopsida</taxon>
        <taxon>eudicotyledons</taxon>
        <taxon>Gunneridae</taxon>
        <taxon>Pentapetalae</taxon>
        <taxon>rosids</taxon>
        <taxon>malvids</taxon>
        <taxon>Brassicales</taxon>
        <taxon>Brassicaceae</taxon>
        <taxon>Brassiceae</taxon>
        <taxon>Brassica</taxon>
    </lineage>
</organism>
<keyword evidence="2" id="KW-1185">Reference proteome</keyword>
<dbReference type="EMBL" id="JAAMPC010000114">
    <property type="protein sequence ID" value="KAG2244068.1"/>
    <property type="molecule type" value="Genomic_DNA"/>
</dbReference>
<proteinExistence type="predicted"/>
<accession>A0A8X7P4N3</accession>
<dbReference type="AlphaFoldDB" id="A0A8X7P4N3"/>
<gene>
    <name evidence="1" type="ORF">Bca52824_094101</name>
</gene>
<reference evidence="1 2" key="1">
    <citation type="submission" date="2020-02" db="EMBL/GenBank/DDBJ databases">
        <authorList>
            <person name="Ma Q."/>
            <person name="Huang Y."/>
            <person name="Song X."/>
            <person name="Pei D."/>
        </authorList>
    </citation>
    <scope>NUCLEOTIDE SEQUENCE [LARGE SCALE GENOMIC DNA]</scope>
    <source>
        <strain evidence="1">Sxm20200214</strain>
        <tissue evidence="1">Leaf</tissue>
    </source>
</reference>
<comment type="caution">
    <text evidence="1">The sequence shown here is derived from an EMBL/GenBank/DDBJ whole genome shotgun (WGS) entry which is preliminary data.</text>
</comment>
<evidence type="ECO:0000313" key="1">
    <source>
        <dbReference type="EMBL" id="KAG2244068.1"/>
    </source>
</evidence>
<evidence type="ECO:0000313" key="2">
    <source>
        <dbReference type="Proteomes" id="UP000886595"/>
    </source>
</evidence>
<sequence length="63" mass="7181">MWTQKCGWYKCGYELFYRRPRASCIGLDVVTGKVSSRSVYNGLKDEIFSELEPELDRGNVDGG</sequence>
<protein>
    <submittedName>
        <fullName evidence="1">Uncharacterized protein</fullName>
    </submittedName>
</protein>
<name>A0A8X7P4N3_BRACI</name>
<dbReference type="OrthoDB" id="19653at2759"/>
<dbReference type="Proteomes" id="UP000886595">
    <property type="component" value="Unassembled WGS sequence"/>
</dbReference>